<dbReference type="OrthoDB" id="4255625at2"/>
<proteinExistence type="predicted"/>
<organism evidence="1 2">
    <name type="scientific">Streptomyces albireticuli</name>
    <dbReference type="NCBI Taxonomy" id="1940"/>
    <lineage>
        <taxon>Bacteria</taxon>
        <taxon>Bacillati</taxon>
        <taxon>Actinomycetota</taxon>
        <taxon>Actinomycetes</taxon>
        <taxon>Kitasatosporales</taxon>
        <taxon>Streptomycetaceae</taxon>
        <taxon>Streptomyces</taxon>
    </lineage>
</organism>
<protein>
    <submittedName>
        <fullName evidence="1">Uncharacterized protein</fullName>
    </submittedName>
</protein>
<sequence>MTGFEHIRFKLDDGARESLYNAVAAARRACTSTQESDGLWDAWKALEVAEADGSFVLTVRELYWVGKASRVQFWRDEPTMTRVMGLVQQQFNEWSKGPSK</sequence>
<accession>A0A1Z2KXZ8</accession>
<dbReference type="RefSeq" id="WP_087925466.1">
    <property type="nucleotide sequence ID" value="NZ_CP021744.1"/>
</dbReference>
<dbReference type="AlphaFoldDB" id="A0A1Z2KXZ8"/>
<dbReference type="Proteomes" id="UP000195755">
    <property type="component" value="Chromosome"/>
</dbReference>
<gene>
    <name evidence="1" type="ORF">SMD11_1272</name>
</gene>
<name>A0A1Z2KXZ8_9ACTN</name>
<evidence type="ECO:0000313" key="2">
    <source>
        <dbReference type="Proteomes" id="UP000195755"/>
    </source>
</evidence>
<dbReference type="KEGG" id="salj:SMD11_1272"/>
<dbReference type="EMBL" id="CP021744">
    <property type="protein sequence ID" value="ARZ66933.1"/>
    <property type="molecule type" value="Genomic_DNA"/>
</dbReference>
<reference evidence="1 2" key="1">
    <citation type="submission" date="2017-06" db="EMBL/GenBank/DDBJ databases">
        <title>Streptomyces albireticuli Genome sequencing and assembly.</title>
        <authorList>
            <person name="Wang Y."/>
            <person name="Du B."/>
            <person name="Ding Y."/>
            <person name="Liu H."/>
            <person name="Hou Q."/>
            <person name="Liu K."/>
            <person name="Yao L."/>
            <person name="Wang C."/>
        </authorList>
    </citation>
    <scope>NUCLEOTIDE SEQUENCE [LARGE SCALE GENOMIC DNA]</scope>
    <source>
        <strain evidence="1 2">MDJK11</strain>
    </source>
</reference>
<evidence type="ECO:0000313" key="1">
    <source>
        <dbReference type="EMBL" id="ARZ66933.1"/>
    </source>
</evidence>